<sequence length="309" mass="35843">MSTPANKKTEFNFKNIFPICSEDYNKHSRNQSKENSTELMNSCSAITATLGFSQNHESFVPNCKDLIIYLDYIQSKPPLSDINARCKYFNYKLKQILNSQKYNKLGTKSAYTNMITITNSINHKKVPDICKNYVDDLDDSTFEILEALDNLYDYLKGQGNKCNFHSECYVKYMELSSKYVGVHNRSLRELLSNFKDEYIENREDVDTRNIPQVTSNQELPAVSHHTSGINARAIILVLLILSFTTLIIIFFLYKYTSYVSSLHSIASIIRKIRKRKNKKDIKLLNSFENDNEELINKSSQISYNPLQYF</sequence>
<dbReference type="Proteomes" id="UP000195521">
    <property type="component" value="Unassembled WGS sequence"/>
</dbReference>
<dbReference type="OrthoDB" id="10602792at2759"/>
<organism evidence="2 3">
    <name type="scientific">Plasmodium gonderi</name>
    <dbReference type="NCBI Taxonomy" id="77519"/>
    <lineage>
        <taxon>Eukaryota</taxon>
        <taxon>Sar</taxon>
        <taxon>Alveolata</taxon>
        <taxon>Apicomplexa</taxon>
        <taxon>Aconoidasida</taxon>
        <taxon>Haemosporida</taxon>
        <taxon>Plasmodiidae</taxon>
        <taxon>Plasmodium</taxon>
        <taxon>Plasmodium (Plasmodium)</taxon>
    </lineage>
</organism>
<dbReference type="EMBL" id="BDQF01000043">
    <property type="protein sequence ID" value="GAW83967.1"/>
    <property type="molecule type" value="Genomic_DNA"/>
</dbReference>
<feature type="transmembrane region" description="Helical" evidence="1">
    <location>
        <begin position="233"/>
        <end position="253"/>
    </location>
</feature>
<proteinExistence type="predicted"/>
<dbReference type="RefSeq" id="XP_028546556.1">
    <property type="nucleotide sequence ID" value="XM_028690755.1"/>
</dbReference>
<name>A0A1Y1JRZ3_PLAGO</name>
<comment type="caution">
    <text evidence="2">The sequence shown here is derived from an EMBL/GenBank/DDBJ whole genome shotgun (WGS) entry which is preliminary data.</text>
</comment>
<protein>
    <submittedName>
        <fullName evidence="2">Variable surface protein</fullName>
    </submittedName>
</protein>
<evidence type="ECO:0000256" key="1">
    <source>
        <dbReference type="SAM" id="Phobius"/>
    </source>
</evidence>
<keyword evidence="1" id="KW-0472">Membrane</keyword>
<keyword evidence="3" id="KW-1185">Reference proteome</keyword>
<dbReference type="GeneID" id="39744775"/>
<evidence type="ECO:0000313" key="3">
    <source>
        <dbReference type="Proteomes" id="UP000195521"/>
    </source>
</evidence>
<keyword evidence="1" id="KW-0812">Transmembrane</keyword>
<gene>
    <name evidence="2" type="ORF">PGO_000345</name>
</gene>
<accession>A0A1Y1JRZ3</accession>
<keyword evidence="1" id="KW-1133">Transmembrane helix</keyword>
<evidence type="ECO:0000313" key="2">
    <source>
        <dbReference type="EMBL" id="GAW83967.1"/>
    </source>
</evidence>
<dbReference type="AlphaFoldDB" id="A0A1Y1JRZ3"/>
<reference evidence="3" key="1">
    <citation type="submission" date="2017-04" db="EMBL/GenBank/DDBJ databases">
        <title>Plasmodium gonderi genome.</title>
        <authorList>
            <person name="Arisue N."/>
            <person name="Honma H."/>
            <person name="Kawai S."/>
            <person name="Tougan T."/>
            <person name="Tanabe K."/>
            <person name="Horii T."/>
        </authorList>
    </citation>
    <scope>NUCLEOTIDE SEQUENCE [LARGE SCALE GENOMIC DNA]</scope>
    <source>
        <strain evidence="3">ATCC 30045</strain>
    </source>
</reference>